<dbReference type="InterPro" id="IPR008921">
    <property type="entry name" value="DNA_pol3_clamp-load_cplx_C"/>
</dbReference>
<evidence type="ECO:0000313" key="13">
    <source>
        <dbReference type="EMBL" id="KKM71206.1"/>
    </source>
</evidence>
<evidence type="ECO:0000259" key="12">
    <source>
        <dbReference type="SMART" id="SM00382"/>
    </source>
</evidence>
<name>A0A0F9K982_9ZZZZ</name>
<dbReference type="GO" id="GO:0003677">
    <property type="term" value="F:DNA binding"/>
    <property type="evidence" value="ECO:0007669"/>
    <property type="project" value="InterPro"/>
</dbReference>
<dbReference type="Pfam" id="PF22608">
    <property type="entry name" value="DNAX_ATPase_lid"/>
    <property type="match status" value="1"/>
</dbReference>
<dbReference type="NCBIfam" id="TIGR02397">
    <property type="entry name" value="dnaX_nterm"/>
    <property type="match status" value="1"/>
</dbReference>
<dbReference type="EC" id="2.7.7.7" evidence="2"/>
<keyword evidence="8" id="KW-0862">Zinc</keyword>
<dbReference type="Pfam" id="PF12169">
    <property type="entry name" value="DNA_pol3_gamma3"/>
    <property type="match status" value="1"/>
</dbReference>
<dbReference type="EMBL" id="LAZR01009680">
    <property type="protein sequence ID" value="KKM71206.1"/>
    <property type="molecule type" value="Genomic_DNA"/>
</dbReference>
<dbReference type="GO" id="GO:0046872">
    <property type="term" value="F:metal ion binding"/>
    <property type="evidence" value="ECO:0007669"/>
    <property type="project" value="UniProtKB-KW"/>
</dbReference>
<dbReference type="InterPro" id="IPR027417">
    <property type="entry name" value="P-loop_NTPase"/>
</dbReference>
<keyword evidence="6" id="KW-0479">Metal-binding</keyword>
<evidence type="ECO:0000256" key="9">
    <source>
        <dbReference type="ARBA" id="ARBA00022840"/>
    </source>
</evidence>
<evidence type="ECO:0000256" key="6">
    <source>
        <dbReference type="ARBA" id="ARBA00022723"/>
    </source>
</evidence>
<dbReference type="GO" id="GO:0009360">
    <property type="term" value="C:DNA polymerase III complex"/>
    <property type="evidence" value="ECO:0007669"/>
    <property type="project" value="InterPro"/>
</dbReference>
<comment type="caution">
    <text evidence="13">The sequence shown here is derived from an EMBL/GenBank/DDBJ whole genome shotgun (WGS) entry which is preliminary data.</text>
</comment>
<evidence type="ECO:0000256" key="3">
    <source>
        <dbReference type="ARBA" id="ARBA00022679"/>
    </source>
</evidence>
<dbReference type="NCBIfam" id="NF004046">
    <property type="entry name" value="PRK05563.1"/>
    <property type="match status" value="1"/>
</dbReference>
<accession>A0A0F9K982</accession>
<dbReference type="PANTHER" id="PTHR11669">
    <property type="entry name" value="REPLICATION FACTOR C / DNA POLYMERASE III GAMMA-TAU SUBUNIT"/>
    <property type="match status" value="1"/>
</dbReference>
<dbReference type="InterPro" id="IPR012763">
    <property type="entry name" value="DNA_pol_III_sug/sutau_N"/>
</dbReference>
<dbReference type="CDD" id="cd00009">
    <property type="entry name" value="AAA"/>
    <property type="match status" value="1"/>
</dbReference>
<evidence type="ECO:0000256" key="5">
    <source>
        <dbReference type="ARBA" id="ARBA00022705"/>
    </source>
</evidence>
<organism evidence="13">
    <name type="scientific">marine sediment metagenome</name>
    <dbReference type="NCBI Taxonomy" id="412755"/>
    <lineage>
        <taxon>unclassified sequences</taxon>
        <taxon>metagenomes</taxon>
        <taxon>ecological metagenomes</taxon>
    </lineage>
</organism>
<dbReference type="PANTHER" id="PTHR11669:SF0">
    <property type="entry name" value="PROTEIN STICHEL-LIKE 2"/>
    <property type="match status" value="1"/>
</dbReference>
<dbReference type="SMART" id="SM00382">
    <property type="entry name" value="AAA"/>
    <property type="match status" value="1"/>
</dbReference>
<keyword evidence="7" id="KW-0547">Nucleotide-binding</keyword>
<evidence type="ECO:0000256" key="8">
    <source>
        <dbReference type="ARBA" id="ARBA00022833"/>
    </source>
</evidence>
<dbReference type="InterPro" id="IPR003593">
    <property type="entry name" value="AAA+_ATPase"/>
</dbReference>
<sequence length="368" mass="41604">MALALYRKYRPSTFSDILGQDLIVRILQEAVRQDKIAHAYLFSGPRGTGKTTTARLIAKVANCLTRQKDAVFSKKGEPCNKCSVCQEISDGRNLNVIEIDAASNRGIDEIRSLKENIRVSPSNTRYKVFIIDEVHMMTKDAFNALLKTLEEPPKYIILILATTEIEKIPVTILSRTQQFQFKRVSLQQLIIKLRSIVKKEKMKISSEALELIAAAAEGSFRDAESLLDQLTAGGDKDITIDEVEEMVGKIGFSALSEFSGYLLTSDIDKALKHIAEVNDKGYNLVQFTKDVIQYLRRTAVLSFSPSMKKEFEKELINEHLKKLSDHAKLFTEKHLELLRALITAYSQMRYSQFPIIPLEVAIIESLKD</sequence>
<evidence type="ECO:0000256" key="4">
    <source>
        <dbReference type="ARBA" id="ARBA00022695"/>
    </source>
</evidence>
<keyword evidence="9" id="KW-0067">ATP-binding</keyword>
<keyword evidence="5" id="KW-0235">DNA replication</keyword>
<proteinExistence type="inferred from homology"/>
<keyword evidence="10" id="KW-0239">DNA-directed DNA polymerase</keyword>
<dbReference type="Gene3D" id="1.10.8.60">
    <property type="match status" value="1"/>
</dbReference>
<dbReference type="FunFam" id="1.10.8.60:FF:000013">
    <property type="entry name" value="DNA polymerase III subunit gamma/tau"/>
    <property type="match status" value="1"/>
</dbReference>
<dbReference type="GO" id="GO:0006261">
    <property type="term" value="P:DNA-templated DNA replication"/>
    <property type="evidence" value="ECO:0007669"/>
    <property type="project" value="TreeGrafter"/>
</dbReference>
<dbReference type="Pfam" id="PF13177">
    <property type="entry name" value="DNA_pol3_delta2"/>
    <property type="match status" value="1"/>
</dbReference>
<feature type="domain" description="AAA+ ATPase" evidence="12">
    <location>
        <begin position="36"/>
        <end position="185"/>
    </location>
</feature>
<dbReference type="FunFam" id="3.40.50.300:FF:000014">
    <property type="entry name" value="DNA polymerase III subunit gamma/tau"/>
    <property type="match status" value="1"/>
</dbReference>
<comment type="catalytic activity">
    <reaction evidence="11">
        <text>DNA(n) + a 2'-deoxyribonucleoside 5'-triphosphate = DNA(n+1) + diphosphate</text>
        <dbReference type="Rhea" id="RHEA:22508"/>
        <dbReference type="Rhea" id="RHEA-COMP:17339"/>
        <dbReference type="Rhea" id="RHEA-COMP:17340"/>
        <dbReference type="ChEBI" id="CHEBI:33019"/>
        <dbReference type="ChEBI" id="CHEBI:61560"/>
        <dbReference type="ChEBI" id="CHEBI:173112"/>
        <dbReference type="EC" id="2.7.7.7"/>
    </reaction>
</comment>
<evidence type="ECO:0000256" key="7">
    <source>
        <dbReference type="ARBA" id="ARBA00022741"/>
    </source>
</evidence>
<dbReference type="AlphaFoldDB" id="A0A0F9K982"/>
<keyword evidence="4" id="KW-0548">Nucleotidyltransferase</keyword>
<dbReference type="GO" id="GO:0005524">
    <property type="term" value="F:ATP binding"/>
    <property type="evidence" value="ECO:0007669"/>
    <property type="project" value="UniProtKB-KW"/>
</dbReference>
<dbReference type="InterPro" id="IPR022754">
    <property type="entry name" value="DNA_pol_III_gamma-3"/>
</dbReference>
<dbReference type="SUPFAM" id="SSF52540">
    <property type="entry name" value="P-loop containing nucleoside triphosphate hydrolases"/>
    <property type="match status" value="1"/>
</dbReference>
<dbReference type="Gene3D" id="3.40.50.300">
    <property type="entry name" value="P-loop containing nucleotide triphosphate hydrolases"/>
    <property type="match status" value="1"/>
</dbReference>
<comment type="similarity">
    <text evidence="1">Belongs to the DnaX/STICHEL family.</text>
</comment>
<evidence type="ECO:0000256" key="1">
    <source>
        <dbReference type="ARBA" id="ARBA00006360"/>
    </source>
</evidence>
<keyword evidence="3" id="KW-0808">Transferase</keyword>
<reference evidence="13" key="1">
    <citation type="journal article" date="2015" name="Nature">
        <title>Complex archaea that bridge the gap between prokaryotes and eukaryotes.</title>
        <authorList>
            <person name="Spang A."/>
            <person name="Saw J.H."/>
            <person name="Jorgensen S.L."/>
            <person name="Zaremba-Niedzwiedzka K."/>
            <person name="Martijn J."/>
            <person name="Lind A.E."/>
            <person name="van Eijk R."/>
            <person name="Schleper C."/>
            <person name="Guy L."/>
            <person name="Ettema T.J."/>
        </authorList>
    </citation>
    <scope>NUCLEOTIDE SEQUENCE</scope>
</reference>
<gene>
    <name evidence="13" type="ORF">LCGC14_1432950</name>
</gene>
<dbReference type="InterPro" id="IPR050238">
    <property type="entry name" value="DNA_Rep/Repair_Clamp_Loader"/>
</dbReference>
<dbReference type="SUPFAM" id="SSF48019">
    <property type="entry name" value="post-AAA+ oligomerization domain-like"/>
    <property type="match status" value="1"/>
</dbReference>
<dbReference type="GO" id="GO:0003887">
    <property type="term" value="F:DNA-directed DNA polymerase activity"/>
    <property type="evidence" value="ECO:0007669"/>
    <property type="project" value="UniProtKB-KW"/>
</dbReference>
<evidence type="ECO:0000256" key="11">
    <source>
        <dbReference type="ARBA" id="ARBA00049244"/>
    </source>
</evidence>
<protein>
    <recommendedName>
        <fullName evidence="2">DNA-directed DNA polymerase</fullName>
        <ecNumber evidence="2">2.7.7.7</ecNumber>
    </recommendedName>
</protein>
<evidence type="ECO:0000256" key="2">
    <source>
        <dbReference type="ARBA" id="ARBA00012417"/>
    </source>
</evidence>
<evidence type="ECO:0000256" key="10">
    <source>
        <dbReference type="ARBA" id="ARBA00022932"/>
    </source>
</evidence>
<dbReference type="Gene3D" id="1.20.272.10">
    <property type="match status" value="1"/>
</dbReference>
<dbReference type="InterPro" id="IPR045085">
    <property type="entry name" value="HLD_clamp_pol_III_gamma_tau"/>
</dbReference>